<sequence>MRVEQDWVGRSTSPSLPFILGSEGGGMRALRCCFLPFLVEGNDDKAASGSSLSWVKRVRSKRQRDRGVKRDALNYMSTRPTCDNHVASWSNRIVPGSAQGEPV</sequence>
<accession>A0A427B8R7</accession>
<dbReference type="EMBL" id="AMZH03000216">
    <property type="protein sequence ID" value="RRT84875.1"/>
    <property type="molecule type" value="Genomic_DNA"/>
</dbReference>
<organism evidence="1 2">
    <name type="scientific">Ensete ventricosum</name>
    <name type="common">Abyssinian banana</name>
    <name type="synonym">Musa ensete</name>
    <dbReference type="NCBI Taxonomy" id="4639"/>
    <lineage>
        <taxon>Eukaryota</taxon>
        <taxon>Viridiplantae</taxon>
        <taxon>Streptophyta</taxon>
        <taxon>Embryophyta</taxon>
        <taxon>Tracheophyta</taxon>
        <taxon>Spermatophyta</taxon>
        <taxon>Magnoliopsida</taxon>
        <taxon>Liliopsida</taxon>
        <taxon>Zingiberales</taxon>
        <taxon>Musaceae</taxon>
        <taxon>Ensete</taxon>
    </lineage>
</organism>
<protein>
    <submittedName>
        <fullName evidence="1">Uncharacterized protein</fullName>
    </submittedName>
</protein>
<proteinExistence type="predicted"/>
<dbReference type="Proteomes" id="UP000287651">
    <property type="component" value="Unassembled WGS sequence"/>
</dbReference>
<evidence type="ECO:0000313" key="2">
    <source>
        <dbReference type="Proteomes" id="UP000287651"/>
    </source>
</evidence>
<evidence type="ECO:0000313" key="1">
    <source>
        <dbReference type="EMBL" id="RRT84875.1"/>
    </source>
</evidence>
<dbReference type="AlphaFoldDB" id="A0A427B8R7"/>
<name>A0A427B8R7_ENSVE</name>
<comment type="caution">
    <text evidence="1">The sequence shown here is derived from an EMBL/GenBank/DDBJ whole genome shotgun (WGS) entry which is preliminary data.</text>
</comment>
<gene>
    <name evidence="1" type="ORF">B296_00002237</name>
</gene>
<reference evidence="1 2" key="1">
    <citation type="journal article" date="2014" name="Agronomy (Basel)">
        <title>A Draft Genome Sequence for Ensete ventricosum, the Drought-Tolerant Tree Against Hunger.</title>
        <authorList>
            <person name="Harrison J."/>
            <person name="Moore K.A."/>
            <person name="Paszkiewicz K."/>
            <person name="Jones T."/>
            <person name="Grant M."/>
            <person name="Ambacheew D."/>
            <person name="Muzemil S."/>
            <person name="Studholme D.J."/>
        </authorList>
    </citation>
    <scope>NUCLEOTIDE SEQUENCE [LARGE SCALE GENOMIC DNA]</scope>
</reference>